<evidence type="ECO:0000256" key="8">
    <source>
        <dbReference type="RuleBase" id="RU365088"/>
    </source>
</evidence>
<gene>
    <name evidence="10" type="ORF">GCM10022414_31170</name>
</gene>
<feature type="transmembrane region" description="Helical" evidence="8">
    <location>
        <begin position="164"/>
        <end position="184"/>
    </location>
</feature>
<evidence type="ECO:0000259" key="9">
    <source>
        <dbReference type="PROSITE" id="PS50850"/>
    </source>
</evidence>
<proteinExistence type="inferred from homology"/>
<organism evidence="10 11">
    <name type="scientific">Zhongshania borealis</name>
    <dbReference type="NCBI Taxonomy" id="889488"/>
    <lineage>
        <taxon>Bacteria</taxon>
        <taxon>Pseudomonadati</taxon>
        <taxon>Pseudomonadota</taxon>
        <taxon>Gammaproteobacteria</taxon>
        <taxon>Cellvibrionales</taxon>
        <taxon>Spongiibacteraceae</taxon>
        <taxon>Zhongshania</taxon>
    </lineage>
</organism>
<comment type="caution">
    <text evidence="10">The sequence shown here is derived from an EMBL/GenBank/DDBJ whole genome shotgun (WGS) entry which is preliminary data.</text>
</comment>
<comment type="similarity">
    <text evidence="2 8">Belongs to the major facilitator superfamily. Bcr/CmlA family.</text>
</comment>
<name>A0ABP7X3I5_9GAMM</name>
<sequence>MSSTVLPLRLILLLASIFALSPLAIDMYLPTIPAIAAELAVPVQDIAVTVSLYMLGLGFGQFFGGPISDYAGRRPTLFFGLAVFAVASLTLAATDSLAVFWTARFFQAAGGGFASVVVPAMIRDHTEGQATAKLFSQIMLITIIAPAIAPSIGTLIYSLSGWRLVFLVLAGYALTVCILSSLIIKNVASESRPKLTDSLLTRYKFVLQNRTAMGYLLAQSLGFSVLITFVANASLVYLNLYGQSEAVFSMLFAGNIITLAVANRVNNRLLNTIPAAQILPKAMVLLFIFCSALLLVTAFSPPLWVVVPLVMMAVGSLGGVMGNSQACALQFFPQHSGIASALMGSAQYLIGGVISAISTQFHSEQMWPMTVTMFIAAAIGLWVAPKVSKQPAAVV</sequence>
<dbReference type="Gene3D" id="1.20.1720.10">
    <property type="entry name" value="Multidrug resistance protein D"/>
    <property type="match status" value="1"/>
</dbReference>
<evidence type="ECO:0000256" key="6">
    <source>
        <dbReference type="ARBA" id="ARBA00022989"/>
    </source>
</evidence>
<evidence type="ECO:0000256" key="5">
    <source>
        <dbReference type="ARBA" id="ARBA00022692"/>
    </source>
</evidence>
<feature type="transmembrane region" description="Helical" evidence="8">
    <location>
        <begin position="278"/>
        <end position="299"/>
    </location>
</feature>
<keyword evidence="4" id="KW-1003">Cell membrane</keyword>
<protein>
    <recommendedName>
        <fullName evidence="8">Bcr/CflA family efflux transporter</fullName>
    </recommendedName>
</protein>
<feature type="transmembrane region" description="Helical" evidence="8">
    <location>
        <begin position="212"/>
        <end position="240"/>
    </location>
</feature>
<feature type="domain" description="Major facilitator superfamily (MFS) profile" evidence="9">
    <location>
        <begin position="10"/>
        <end position="388"/>
    </location>
</feature>
<evidence type="ECO:0000256" key="2">
    <source>
        <dbReference type="ARBA" id="ARBA00006236"/>
    </source>
</evidence>
<dbReference type="Proteomes" id="UP001500392">
    <property type="component" value="Unassembled WGS sequence"/>
</dbReference>
<feature type="transmembrane region" description="Helical" evidence="8">
    <location>
        <begin position="305"/>
        <end position="326"/>
    </location>
</feature>
<dbReference type="EMBL" id="BAABDM010000007">
    <property type="protein sequence ID" value="GAA4103026.1"/>
    <property type="molecule type" value="Genomic_DNA"/>
</dbReference>
<evidence type="ECO:0000256" key="3">
    <source>
        <dbReference type="ARBA" id="ARBA00022448"/>
    </source>
</evidence>
<keyword evidence="5 8" id="KW-0812">Transmembrane</keyword>
<reference evidence="11" key="1">
    <citation type="journal article" date="2019" name="Int. J. Syst. Evol. Microbiol.">
        <title>The Global Catalogue of Microorganisms (GCM) 10K type strain sequencing project: providing services to taxonomists for standard genome sequencing and annotation.</title>
        <authorList>
            <consortium name="The Broad Institute Genomics Platform"/>
            <consortium name="The Broad Institute Genome Sequencing Center for Infectious Disease"/>
            <person name="Wu L."/>
            <person name="Ma J."/>
        </authorList>
    </citation>
    <scope>NUCLEOTIDE SEQUENCE [LARGE SCALE GENOMIC DNA]</scope>
    <source>
        <strain evidence="11">JCM 17304</strain>
    </source>
</reference>
<accession>A0ABP7X3I5</accession>
<feature type="transmembrane region" description="Helical" evidence="8">
    <location>
        <begin position="76"/>
        <end position="93"/>
    </location>
</feature>
<keyword evidence="3 8" id="KW-0813">Transport</keyword>
<keyword evidence="8" id="KW-0997">Cell inner membrane</keyword>
<dbReference type="SUPFAM" id="SSF103473">
    <property type="entry name" value="MFS general substrate transporter"/>
    <property type="match status" value="1"/>
</dbReference>
<dbReference type="Pfam" id="PF07690">
    <property type="entry name" value="MFS_1"/>
    <property type="match status" value="1"/>
</dbReference>
<dbReference type="PANTHER" id="PTHR23502:SF132">
    <property type="entry name" value="POLYAMINE TRANSPORTER 2-RELATED"/>
    <property type="match status" value="1"/>
</dbReference>
<feature type="transmembrane region" description="Helical" evidence="8">
    <location>
        <begin position="338"/>
        <end position="359"/>
    </location>
</feature>
<feature type="transmembrane region" description="Helical" evidence="8">
    <location>
        <begin position="134"/>
        <end position="158"/>
    </location>
</feature>
<feature type="transmembrane region" description="Helical" evidence="8">
    <location>
        <begin position="365"/>
        <end position="384"/>
    </location>
</feature>
<feature type="transmembrane region" description="Helical" evidence="8">
    <location>
        <begin position="246"/>
        <end position="266"/>
    </location>
</feature>
<dbReference type="NCBIfam" id="TIGR00710">
    <property type="entry name" value="efflux_Bcr_CflA"/>
    <property type="match status" value="1"/>
</dbReference>
<dbReference type="PROSITE" id="PS00216">
    <property type="entry name" value="SUGAR_TRANSPORT_1"/>
    <property type="match status" value="1"/>
</dbReference>
<dbReference type="InterPro" id="IPR020846">
    <property type="entry name" value="MFS_dom"/>
</dbReference>
<dbReference type="PROSITE" id="PS50850">
    <property type="entry name" value="MFS"/>
    <property type="match status" value="1"/>
</dbReference>
<keyword evidence="11" id="KW-1185">Reference proteome</keyword>
<evidence type="ECO:0000256" key="4">
    <source>
        <dbReference type="ARBA" id="ARBA00022475"/>
    </source>
</evidence>
<feature type="transmembrane region" description="Helical" evidence="8">
    <location>
        <begin position="105"/>
        <end position="122"/>
    </location>
</feature>
<dbReference type="RefSeq" id="WP_344937812.1">
    <property type="nucleotide sequence ID" value="NZ_BAABDM010000007.1"/>
</dbReference>
<dbReference type="CDD" id="cd17320">
    <property type="entry name" value="MFS_MdfA_MDR_like"/>
    <property type="match status" value="1"/>
</dbReference>
<dbReference type="InterPro" id="IPR004812">
    <property type="entry name" value="Efflux_drug-R_Bcr/CmlA"/>
</dbReference>
<feature type="transmembrane region" description="Helical" evidence="8">
    <location>
        <begin position="46"/>
        <end position="64"/>
    </location>
</feature>
<comment type="caution">
    <text evidence="8">Lacks conserved residue(s) required for the propagation of feature annotation.</text>
</comment>
<evidence type="ECO:0000313" key="10">
    <source>
        <dbReference type="EMBL" id="GAA4103026.1"/>
    </source>
</evidence>
<keyword evidence="7 8" id="KW-0472">Membrane</keyword>
<dbReference type="InterPro" id="IPR005829">
    <property type="entry name" value="Sugar_transporter_CS"/>
</dbReference>
<dbReference type="InterPro" id="IPR011701">
    <property type="entry name" value="MFS"/>
</dbReference>
<dbReference type="InterPro" id="IPR036259">
    <property type="entry name" value="MFS_trans_sf"/>
</dbReference>
<keyword evidence="6 8" id="KW-1133">Transmembrane helix</keyword>
<dbReference type="PANTHER" id="PTHR23502">
    <property type="entry name" value="MAJOR FACILITATOR SUPERFAMILY"/>
    <property type="match status" value="1"/>
</dbReference>
<evidence type="ECO:0000313" key="11">
    <source>
        <dbReference type="Proteomes" id="UP001500392"/>
    </source>
</evidence>
<evidence type="ECO:0000256" key="1">
    <source>
        <dbReference type="ARBA" id="ARBA00004651"/>
    </source>
</evidence>
<comment type="subcellular location">
    <subcellularLocation>
        <location evidence="8">Cell inner membrane</location>
        <topology evidence="8">Multi-pass membrane protein</topology>
    </subcellularLocation>
    <subcellularLocation>
        <location evidence="1">Cell membrane</location>
        <topology evidence="1">Multi-pass membrane protein</topology>
    </subcellularLocation>
</comment>
<evidence type="ECO:0000256" key="7">
    <source>
        <dbReference type="ARBA" id="ARBA00023136"/>
    </source>
</evidence>